<keyword evidence="3" id="KW-1185">Reference proteome</keyword>
<evidence type="ECO:0000313" key="3">
    <source>
        <dbReference type="Proteomes" id="UP000662986"/>
    </source>
</evidence>
<accession>A0A974ZR83</accession>
<keyword evidence="2" id="KW-0614">Plasmid</keyword>
<feature type="region of interest" description="Disordered" evidence="1">
    <location>
        <begin position="74"/>
        <end position="135"/>
    </location>
</feature>
<dbReference type="Proteomes" id="UP000662986">
    <property type="component" value="Plasmid unnamed5"/>
</dbReference>
<dbReference type="EMBL" id="CP070614">
    <property type="protein sequence ID" value="QSE87446.1"/>
    <property type="molecule type" value="Genomic_DNA"/>
</dbReference>
<organism evidence="2 3">
    <name type="scientific">Rhodococcus pseudokoreensis</name>
    <dbReference type="NCBI Taxonomy" id="2811421"/>
    <lineage>
        <taxon>Bacteria</taxon>
        <taxon>Bacillati</taxon>
        <taxon>Actinomycetota</taxon>
        <taxon>Actinomycetes</taxon>
        <taxon>Mycobacteriales</taxon>
        <taxon>Nocardiaceae</taxon>
        <taxon>Rhodococcus</taxon>
    </lineage>
</organism>
<proteinExistence type="predicted"/>
<reference evidence="2 3" key="2">
    <citation type="journal article" date="2022" name="Arch. Microbiol.">
        <title>Rhodococcus pseudokoreensis sp. nov. isolated from the rhizosphere of young M26 apple rootstocks.</title>
        <authorList>
            <person name="Kampfer P."/>
            <person name="Glaeser S.P."/>
            <person name="Blom J."/>
            <person name="Wolf J."/>
            <person name="Benning S."/>
            <person name="Schloter M."/>
            <person name="Neumann-Schaal M."/>
        </authorList>
    </citation>
    <scope>NUCLEOTIDE SEQUENCE [LARGE SCALE GENOMIC DNA]</scope>
    <source>
        <strain evidence="2 3">R79</strain>
    </source>
</reference>
<protein>
    <submittedName>
        <fullName evidence="2">Uncharacterized protein</fullName>
    </submittedName>
</protein>
<evidence type="ECO:0000256" key="1">
    <source>
        <dbReference type="SAM" id="MobiDB-lite"/>
    </source>
</evidence>
<dbReference type="RefSeq" id="WP_206004174.1">
    <property type="nucleotide sequence ID" value="NZ_CP070614.1"/>
</dbReference>
<feature type="compositionally biased region" description="Polar residues" evidence="1">
    <location>
        <begin position="78"/>
        <end position="87"/>
    </location>
</feature>
<name>A0A974ZR83_9NOCA</name>
<reference evidence="2 3" key="1">
    <citation type="journal article" date="2021" name="Microbiol. Resour. Announc.">
        <title>Complete Genome Sequences of Two Rhodococcus sp. Strains with Large and Linear Chromosomes, Isolated from Apple Rhizosphere.</title>
        <authorList>
            <person name="Benning S."/>
            <person name="Brugnone N."/>
            <person name="Siani R."/>
            <person name="Kublik S."/>
            <person name="Schloter M."/>
            <person name="Rad V."/>
        </authorList>
    </citation>
    <scope>NUCLEOTIDE SEQUENCE [LARGE SCALE GENOMIC DNA]</scope>
    <source>
        <strain evidence="2 3">R79</strain>
    </source>
</reference>
<evidence type="ECO:0000313" key="2">
    <source>
        <dbReference type="EMBL" id="QSE87446.1"/>
    </source>
</evidence>
<gene>
    <name evidence="2" type="ORF">JWS13_02155</name>
</gene>
<sequence>MPVDSAPVEQRRSGPIGVLPAALPLGNPIPDITKAVTGMIRPFVPPILARAVGHPRRTLVEEVEEVNVSYTRRRTVTVDEQQSTSTPVGEPTEAGAEQSPPTRVSATRMAEPSQTGSGSAWLPDSLDAASDNLSHTLGGAARCDALTARKGPRELPPGE</sequence>
<geneLocation type="plasmid" evidence="2 3">
    <name>unnamed5</name>
</geneLocation>